<accession>A0A1T5LPC3</accession>
<organism evidence="1 2">
    <name type="scientific">Ohtaekwangia koreensis</name>
    <dbReference type="NCBI Taxonomy" id="688867"/>
    <lineage>
        <taxon>Bacteria</taxon>
        <taxon>Pseudomonadati</taxon>
        <taxon>Bacteroidota</taxon>
        <taxon>Cytophagia</taxon>
        <taxon>Cytophagales</taxon>
        <taxon>Fulvivirgaceae</taxon>
        <taxon>Ohtaekwangia</taxon>
    </lineage>
</organism>
<protein>
    <submittedName>
        <fullName evidence="1">Uncharacterized protein</fullName>
    </submittedName>
</protein>
<reference evidence="1 2" key="1">
    <citation type="submission" date="2017-02" db="EMBL/GenBank/DDBJ databases">
        <authorList>
            <person name="Peterson S.W."/>
        </authorList>
    </citation>
    <scope>NUCLEOTIDE SEQUENCE [LARGE SCALE GENOMIC DNA]</scope>
    <source>
        <strain evidence="1 2">DSM 25262</strain>
    </source>
</reference>
<dbReference type="EMBL" id="FUZU01000002">
    <property type="protein sequence ID" value="SKC77774.1"/>
    <property type="molecule type" value="Genomic_DNA"/>
</dbReference>
<evidence type="ECO:0000313" key="1">
    <source>
        <dbReference type="EMBL" id="SKC77774.1"/>
    </source>
</evidence>
<evidence type="ECO:0000313" key="2">
    <source>
        <dbReference type="Proteomes" id="UP000190961"/>
    </source>
</evidence>
<dbReference type="AlphaFoldDB" id="A0A1T5LPC3"/>
<sequence>MRYTGRVTSRFFLFIVLCVSFTKCNTCSCPVYFQVAGASQESTIVLDLDEGEFNETFKISKGTVDPKKPMKLKGGYCTSDSLIKVKYTLNGQDTAFVVNRNQVKGCFLGDKVNKKPGVFFEPRKSDTPK</sequence>
<proteinExistence type="predicted"/>
<dbReference type="RefSeq" id="WP_079688143.1">
    <property type="nucleotide sequence ID" value="NZ_FUZU01000002.1"/>
</dbReference>
<keyword evidence="2" id="KW-1185">Reference proteome</keyword>
<gene>
    <name evidence="1" type="ORF">SAMN05660236_3635</name>
</gene>
<name>A0A1T5LPC3_9BACT</name>
<dbReference type="Proteomes" id="UP000190961">
    <property type="component" value="Unassembled WGS sequence"/>
</dbReference>